<dbReference type="InterPro" id="IPR044824">
    <property type="entry name" value="MAIN-like"/>
</dbReference>
<name>A0A3L6Q3E6_PANMI</name>
<dbReference type="PANTHER" id="PTHR46033:SF32">
    <property type="entry name" value="EXPRESSED PROTEIN"/>
    <property type="match status" value="1"/>
</dbReference>
<comment type="caution">
    <text evidence="3">The sequence shown here is derived from an EMBL/GenBank/DDBJ whole genome shotgun (WGS) entry which is preliminary data.</text>
</comment>
<dbReference type="STRING" id="4540.A0A3L6Q3E6"/>
<feature type="domain" description="Aminotransferase-like plant mobile" evidence="2">
    <location>
        <begin position="56"/>
        <end position="106"/>
    </location>
</feature>
<dbReference type="Proteomes" id="UP000275267">
    <property type="component" value="Unassembled WGS sequence"/>
</dbReference>
<evidence type="ECO:0000313" key="4">
    <source>
        <dbReference type="Proteomes" id="UP000275267"/>
    </source>
</evidence>
<dbReference type="PANTHER" id="PTHR46033">
    <property type="entry name" value="PROTEIN MAIN-LIKE 2"/>
    <property type="match status" value="1"/>
</dbReference>
<proteinExistence type="predicted"/>
<reference evidence="4" key="1">
    <citation type="journal article" date="2019" name="Nat. Commun.">
        <title>The genome of broomcorn millet.</title>
        <authorList>
            <person name="Zou C."/>
            <person name="Miki D."/>
            <person name="Li D."/>
            <person name="Tang Q."/>
            <person name="Xiao L."/>
            <person name="Rajput S."/>
            <person name="Deng P."/>
            <person name="Jia W."/>
            <person name="Huang R."/>
            <person name="Zhang M."/>
            <person name="Sun Y."/>
            <person name="Hu J."/>
            <person name="Fu X."/>
            <person name="Schnable P.S."/>
            <person name="Li F."/>
            <person name="Zhang H."/>
            <person name="Feng B."/>
            <person name="Zhu X."/>
            <person name="Liu R."/>
            <person name="Schnable J.C."/>
            <person name="Zhu J.-K."/>
            <person name="Zhang H."/>
        </authorList>
    </citation>
    <scope>NUCLEOTIDE SEQUENCE [LARGE SCALE GENOMIC DNA]</scope>
</reference>
<dbReference type="OrthoDB" id="1572276at2759"/>
<dbReference type="AlphaFoldDB" id="A0A3L6Q3E6"/>
<accession>A0A3L6Q3E6</accession>
<keyword evidence="4" id="KW-1185">Reference proteome</keyword>
<feature type="compositionally biased region" description="Basic and acidic residues" evidence="1">
    <location>
        <begin position="228"/>
        <end position="238"/>
    </location>
</feature>
<dbReference type="EMBL" id="PQIB02000014">
    <property type="protein sequence ID" value="RLM70044.1"/>
    <property type="molecule type" value="Genomic_DNA"/>
</dbReference>
<evidence type="ECO:0000259" key="2">
    <source>
        <dbReference type="Pfam" id="PF10536"/>
    </source>
</evidence>
<evidence type="ECO:0000256" key="1">
    <source>
        <dbReference type="SAM" id="MobiDB-lite"/>
    </source>
</evidence>
<feature type="region of interest" description="Disordered" evidence="1">
    <location>
        <begin position="199"/>
        <end position="238"/>
    </location>
</feature>
<dbReference type="InterPro" id="IPR019557">
    <property type="entry name" value="AminoTfrase-like_pln_mobile"/>
</dbReference>
<protein>
    <recommendedName>
        <fullName evidence="2">Aminotransferase-like plant mobile domain-containing protein</fullName>
    </recommendedName>
</protein>
<sequence length="286" mass="30230">MTPPAPVSGRPSWGWACVPRRWREWVGKPRPWHEALWRELGILGTVLAVSGAATQARACVALVDTFWSDATGTFVFPWGEATVTLEDVVTLMGLPLLGSPLRAPVSAGLPCSAPTPRGLVPQWPARQATTQSIARGGSPIVTAAVVGVGQLHVPDAGVPHLAVDSELDARTGEGAHAGGLTRRFGVGYARREGGRCEVASGRRGGTPRLGAGPRGRETARRRKKGRCMRKEADGEGERSVKLDSGVGEMASEIKKRGIKFNGHTKMQLIDGGRAVVGHVDPGYAGF</sequence>
<gene>
    <name evidence="3" type="ORF">C2845_PM17G05990</name>
</gene>
<evidence type="ECO:0000313" key="3">
    <source>
        <dbReference type="EMBL" id="RLM70044.1"/>
    </source>
</evidence>
<dbReference type="Pfam" id="PF10536">
    <property type="entry name" value="PMD"/>
    <property type="match status" value="1"/>
</dbReference>
<dbReference type="GO" id="GO:0010073">
    <property type="term" value="P:meristem maintenance"/>
    <property type="evidence" value="ECO:0007669"/>
    <property type="project" value="InterPro"/>
</dbReference>
<organism evidence="3 4">
    <name type="scientific">Panicum miliaceum</name>
    <name type="common">Proso millet</name>
    <name type="synonym">Broomcorn millet</name>
    <dbReference type="NCBI Taxonomy" id="4540"/>
    <lineage>
        <taxon>Eukaryota</taxon>
        <taxon>Viridiplantae</taxon>
        <taxon>Streptophyta</taxon>
        <taxon>Embryophyta</taxon>
        <taxon>Tracheophyta</taxon>
        <taxon>Spermatophyta</taxon>
        <taxon>Magnoliopsida</taxon>
        <taxon>Liliopsida</taxon>
        <taxon>Poales</taxon>
        <taxon>Poaceae</taxon>
        <taxon>PACMAD clade</taxon>
        <taxon>Panicoideae</taxon>
        <taxon>Panicodae</taxon>
        <taxon>Paniceae</taxon>
        <taxon>Panicinae</taxon>
        <taxon>Panicum</taxon>
        <taxon>Panicum sect. Panicum</taxon>
    </lineage>
</organism>